<evidence type="ECO:0000313" key="1">
    <source>
        <dbReference type="EMBL" id="KAF2105470.1"/>
    </source>
</evidence>
<gene>
    <name evidence="1" type="ORF">BDV96DRAFT_655613</name>
</gene>
<dbReference type="Proteomes" id="UP000799770">
    <property type="component" value="Unassembled WGS sequence"/>
</dbReference>
<keyword evidence="2" id="KW-1185">Reference proteome</keyword>
<accession>A0A6A5YEY6</accession>
<reference evidence="1" key="1">
    <citation type="journal article" date="2020" name="Stud. Mycol.">
        <title>101 Dothideomycetes genomes: a test case for predicting lifestyles and emergence of pathogens.</title>
        <authorList>
            <person name="Haridas S."/>
            <person name="Albert R."/>
            <person name="Binder M."/>
            <person name="Bloem J."/>
            <person name="Labutti K."/>
            <person name="Salamov A."/>
            <person name="Andreopoulos B."/>
            <person name="Baker S."/>
            <person name="Barry K."/>
            <person name="Bills G."/>
            <person name="Bluhm B."/>
            <person name="Cannon C."/>
            <person name="Castanera R."/>
            <person name="Culley D."/>
            <person name="Daum C."/>
            <person name="Ezra D."/>
            <person name="Gonzalez J."/>
            <person name="Henrissat B."/>
            <person name="Kuo A."/>
            <person name="Liang C."/>
            <person name="Lipzen A."/>
            <person name="Lutzoni F."/>
            <person name="Magnuson J."/>
            <person name="Mondo S."/>
            <person name="Nolan M."/>
            <person name="Ohm R."/>
            <person name="Pangilinan J."/>
            <person name="Park H.-J."/>
            <person name="Ramirez L."/>
            <person name="Alfaro M."/>
            <person name="Sun H."/>
            <person name="Tritt A."/>
            <person name="Yoshinaga Y."/>
            <person name="Zwiers L.-H."/>
            <person name="Turgeon B."/>
            <person name="Goodwin S."/>
            <person name="Spatafora J."/>
            <person name="Crous P."/>
            <person name="Grigoriev I."/>
        </authorList>
    </citation>
    <scope>NUCLEOTIDE SEQUENCE</scope>
    <source>
        <strain evidence="1">CBS 627.86</strain>
    </source>
</reference>
<protein>
    <submittedName>
        <fullName evidence="1">Uncharacterized protein</fullName>
    </submittedName>
</protein>
<proteinExistence type="predicted"/>
<dbReference type="AlphaFoldDB" id="A0A6A5YEY6"/>
<evidence type="ECO:0000313" key="2">
    <source>
        <dbReference type="Proteomes" id="UP000799770"/>
    </source>
</evidence>
<sequence length="213" mass="24592">MAENNTDDTSLQRPPENRPYVYKSVKYACGCVVQHHSLWFTAFTDPVYPTRATASSLTEALSQRPAPQKAAVDAEFCFIQADDPRLCPECWGIHRIYASYPRHRWPWISWLYPMHKYALNRQEYDAMVSTRTTRAPYVNVRSHMDCGCVMKIADEHYRGRSAILVPRALPRLPAWLNPSELHLGLHQDAEFTYLDIPGADICTMCLLHDEYSR</sequence>
<dbReference type="EMBL" id="ML977380">
    <property type="protein sequence ID" value="KAF2105470.1"/>
    <property type="molecule type" value="Genomic_DNA"/>
</dbReference>
<organism evidence="1 2">
    <name type="scientific">Lophiotrema nucula</name>
    <dbReference type="NCBI Taxonomy" id="690887"/>
    <lineage>
        <taxon>Eukaryota</taxon>
        <taxon>Fungi</taxon>
        <taxon>Dikarya</taxon>
        <taxon>Ascomycota</taxon>
        <taxon>Pezizomycotina</taxon>
        <taxon>Dothideomycetes</taxon>
        <taxon>Pleosporomycetidae</taxon>
        <taxon>Pleosporales</taxon>
        <taxon>Lophiotremataceae</taxon>
        <taxon>Lophiotrema</taxon>
    </lineage>
</organism>
<name>A0A6A5YEY6_9PLEO</name>